<keyword evidence="3" id="KW-1185">Reference proteome</keyword>
<dbReference type="Proteomes" id="UP001549251">
    <property type="component" value="Unassembled WGS sequence"/>
</dbReference>
<accession>A0ABV2PYD6</accession>
<protein>
    <submittedName>
        <fullName evidence="2">Uncharacterized protein</fullName>
    </submittedName>
</protein>
<feature type="region of interest" description="Disordered" evidence="1">
    <location>
        <begin position="1"/>
        <end position="24"/>
    </location>
</feature>
<feature type="region of interest" description="Disordered" evidence="1">
    <location>
        <begin position="76"/>
        <end position="120"/>
    </location>
</feature>
<feature type="compositionally biased region" description="Acidic residues" evidence="1">
    <location>
        <begin position="96"/>
        <end position="105"/>
    </location>
</feature>
<name>A0ABV2PYD6_9GAMM</name>
<sequence length="120" mass="12858">MAVHRQFAKAVGLSHDKHTKRGKHMTDTIELLEAIGRDASLRHASAEDLTGMLEQAQASGALKAAVASGDRMLLSEELGSKPLAPPQSTLGPAHEDEPEQDDNEPLDNPASDHRKSSPHP</sequence>
<evidence type="ECO:0000256" key="1">
    <source>
        <dbReference type="SAM" id="MobiDB-lite"/>
    </source>
</evidence>
<feature type="compositionally biased region" description="Basic and acidic residues" evidence="1">
    <location>
        <begin position="110"/>
        <end position="120"/>
    </location>
</feature>
<dbReference type="RefSeq" id="WP_354550408.1">
    <property type="nucleotide sequence ID" value="NZ_JBEPSD010000002.1"/>
</dbReference>
<proteinExistence type="predicted"/>
<gene>
    <name evidence="2" type="ORF">ABIE04_002421</name>
</gene>
<organism evidence="2 3">
    <name type="scientific">Rhodanobacter soli</name>
    <dbReference type="NCBI Taxonomy" id="590609"/>
    <lineage>
        <taxon>Bacteria</taxon>
        <taxon>Pseudomonadati</taxon>
        <taxon>Pseudomonadota</taxon>
        <taxon>Gammaproteobacteria</taxon>
        <taxon>Lysobacterales</taxon>
        <taxon>Rhodanobacteraceae</taxon>
        <taxon>Rhodanobacter</taxon>
    </lineage>
</organism>
<evidence type="ECO:0000313" key="3">
    <source>
        <dbReference type="Proteomes" id="UP001549251"/>
    </source>
</evidence>
<dbReference type="EMBL" id="JBEPSD010000002">
    <property type="protein sequence ID" value="MET4570060.1"/>
    <property type="molecule type" value="Genomic_DNA"/>
</dbReference>
<evidence type="ECO:0000313" key="2">
    <source>
        <dbReference type="EMBL" id="MET4570060.1"/>
    </source>
</evidence>
<reference evidence="2 3" key="1">
    <citation type="submission" date="2024-06" db="EMBL/GenBank/DDBJ databases">
        <title>Sorghum-associated microbial communities from plants grown in Nebraska, USA.</title>
        <authorList>
            <person name="Schachtman D."/>
        </authorList>
    </citation>
    <scope>NUCLEOTIDE SEQUENCE [LARGE SCALE GENOMIC DNA]</scope>
    <source>
        <strain evidence="2 3">1757</strain>
    </source>
</reference>
<comment type="caution">
    <text evidence="2">The sequence shown here is derived from an EMBL/GenBank/DDBJ whole genome shotgun (WGS) entry which is preliminary data.</text>
</comment>